<name>A0ABV9QZZ6_9MICO</name>
<evidence type="ECO:0000313" key="3">
    <source>
        <dbReference type="Proteomes" id="UP001595960"/>
    </source>
</evidence>
<dbReference type="GO" id="GO:0004497">
    <property type="term" value="F:monooxygenase activity"/>
    <property type="evidence" value="ECO:0007669"/>
    <property type="project" value="UniProtKB-KW"/>
</dbReference>
<dbReference type="EMBL" id="JBHSJC010000001">
    <property type="protein sequence ID" value="MFC4827446.1"/>
    <property type="molecule type" value="Genomic_DNA"/>
</dbReference>
<reference evidence="3" key="1">
    <citation type="journal article" date="2019" name="Int. J. Syst. Evol. Microbiol.">
        <title>The Global Catalogue of Microorganisms (GCM) 10K type strain sequencing project: providing services to taxonomists for standard genome sequencing and annotation.</title>
        <authorList>
            <consortium name="The Broad Institute Genomics Platform"/>
            <consortium name="The Broad Institute Genome Sequencing Center for Infectious Disease"/>
            <person name="Wu L."/>
            <person name="Ma J."/>
        </authorList>
    </citation>
    <scope>NUCLEOTIDE SEQUENCE [LARGE SCALE GENOMIC DNA]</scope>
    <source>
        <strain evidence="3">CGMCC 1.12192</strain>
    </source>
</reference>
<dbReference type="PRINTS" id="PR00411">
    <property type="entry name" value="PNDRDTASEI"/>
</dbReference>
<dbReference type="RefSeq" id="WP_204395509.1">
    <property type="nucleotide sequence ID" value="NZ_JAFBBW010000001.1"/>
</dbReference>
<organism evidence="2 3">
    <name type="scientific">Agromyces aurantiacus</name>
    <dbReference type="NCBI Taxonomy" id="165814"/>
    <lineage>
        <taxon>Bacteria</taxon>
        <taxon>Bacillati</taxon>
        <taxon>Actinomycetota</taxon>
        <taxon>Actinomycetes</taxon>
        <taxon>Micrococcales</taxon>
        <taxon>Microbacteriaceae</taxon>
        <taxon>Agromyces</taxon>
    </lineage>
</organism>
<evidence type="ECO:0000313" key="2">
    <source>
        <dbReference type="EMBL" id="MFC4827446.1"/>
    </source>
</evidence>
<dbReference type="PANTHER" id="PTHR43539">
    <property type="entry name" value="FLAVIN-BINDING MONOOXYGENASE-LIKE PROTEIN (AFU_ORTHOLOGUE AFUA_4G09220)"/>
    <property type="match status" value="1"/>
</dbReference>
<proteinExistence type="predicted"/>
<protein>
    <submittedName>
        <fullName evidence="2">Flavin-containing monooxygenase</fullName>
        <ecNumber evidence="2">1.14.13.-</ecNumber>
    </submittedName>
</protein>
<dbReference type="Proteomes" id="UP001595960">
    <property type="component" value="Unassembled WGS sequence"/>
</dbReference>
<keyword evidence="1 2" id="KW-0560">Oxidoreductase</keyword>
<dbReference type="InterPro" id="IPR050982">
    <property type="entry name" value="Auxin_biosynth/cation_transpt"/>
</dbReference>
<dbReference type="InterPro" id="IPR036188">
    <property type="entry name" value="FAD/NAD-bd_sf"/>
</dbReference>
<keyword evidence="2" id="KW-0503">Monooxygenase</keyword>
<gene>
    <name evidence="2" type="ORF">ACFPER_01500</name>
</gene>
<dbReference type="PRINTS" id="PR00368">
    <property type="entry name" value="FADPNR"/>
</dbReference>
<dbReference type="Pfam" id="PF13738">
    <property type="entry name" value="Pyr_redox_3"/>
    <property type="match status" value="1"/>
</dbReference>
<accession>A0ABV9QZZ6</accession>
<sequence>MLADTDVLVVGAGQAGLAMSHELTQLGIDHVVVDRERAGAAWYVRWNSFCLVTPNHLIRLPGGEYDGDDPGGYLTREQVIVHLRRYAASFGAPIREHAGVSSLRVVDEGFVAQTEGGPVRARRVVAATGAYHRERRPPVVEELARHVPVVGATSYRSPDSLPEGRVLVIGGGQTAGQIAEELLLSGREVVLSAGRAPAMPRRVAGRDGIDWLLDSGFFEQTAADLPSPAARLGPNPLVTGRRGGHDLNLRTLAEAGAQLMGHITGLDGDRLVVADDLADSIAVGDEGWAYICALIASTARSLGMPEPELPSMPAGSIPVAPPPRLADLASVVVACGFRPDYRWIGLPGVVDEFGLPLQRDGASTVVPGLYFVGVPWMRSRKSPLLLGVGEDAAVVAAQLAA</sequence>
<dbReference type="SUPFAM" id="SSF51905">
    <property type="entry name" value="FAD/NAD(P)-binding domain"/>
    <property type="match status" value="1"/>
</dbReference>
<keyword evidence="3" id="KW-1185">Reference proteome</keyword>
<dbReference type="PANTHER" id="PTHR43539:SF78">
    <property type="entry name" value="FLAVIN-CONTAINING MONOOXYGENASE"/>
    <property type="match status" value="1"/>
</dbReference>
<comment type="caution">
    <text evidence="2">The sequence shown here is derived from an EMBL/GenBank/DDBJ whole genome shotgun (WGS) entry which is preliminary data.</text>
</comment>
<dbReference type="EC" id="1.14.13.-" evidence="2"/>
<evidence type="ECO:0000256" key="1">
    <source>
        <dbReference type="ARBA" id="ARBA00023002"/>
    </source>
</evidence>
<dbReference type="Gene3D" id="3.50.50.60">
    <property type="entry name" value="FAD/NAD(P)-binding domain"/>
    <property type="match status" value="2"/>
</dbReference>